<accession>A0A0V0GGH3</accession>
<feature type="non-terminal residue" evidence="1">
    <location>
        <position position="1"/>
    </location>
</feature>
<reference evidence="1" key="1">
    <citation type="submission" date="2015-12" db="EMBL/GenBank/DDBJ databases">
        <title>Gene expression during late stages of embryo sac development: a critical building block for successful pollen-pistil interactions.</title>
        <authorList>
            <person name="Liu Y."/>
            <person name="Joly V."/>
            <person name="Sabar M."/>
            <person name="Matton D.P."/>
        </authorList>
    </citation>
    <scope>NUCLEOTIDE SEQUENCE</scope>
</reference>
<organism evidence="1">
    <name type="scientific">Solanum chacoense</name>
    <name type="common">Chaco potato</name>
    <dbReference type="NCBI Taxonomy" id="4108"/>
    <lineage>
        <taxon>Eukaryota</taxon>
        <taxon>Viridiplantae</taxon>
        <taxon>Streptophyta</taxon>
        <taxon>Embryophyta</taxon>
        <taxon>Tracheophyta</taxon>
        <taxon>Spermatophyta</taxon>
        <taxon>Magnoliopsida</taxon>
        <taxon>eudicotyledons</taxon>
        <taxon>Gunneridae</taxon>
        <taxon>Pentapetalae</taxon>
        <taxon>asterids</taxon>
        <taxon>lamiids</taxon>
        <taxon>Solanales</taxon>
        <taxon>Solanaceae</taxon>
        <taxon>Solanoideae</taxon>
        <taxon>Solaneae</taxon>
        <taxon>Solanum</taxon>
    </lineage>
</organism>
<name>A0A0V0GGH3_SOLCH</name>
<evidence type="ECO:0000313" key="1">
    <source>
        <dbReference type="EMBL" id="JAP06989.1"/>
    </source>
</evidence>
<protein>
    <submittedName>
        <fullName evidence="1">Putative ovule protein</fullName>
    </submittedName>
</protein>
<sequence>LINAPTDPPSPVTLYFYLLSPAYSSLPHQQPSTFHRRFHFPEKPQIHSHCLLLLPFRFPFFCCQNSTVSSTHSSTFSSSPLCFIKNSLFPDF</sequence>
<proteinExistence type="predicted"/>
<dbReference type="EMBL" id="GEDG01039751">
    <property type="protein sequence ID" value="JAP06989.1"/>
    <property type="molecule type" value="Transcribed_RNA"/>
</dbReference>
<dbReference type="AlphaFoldDB" id="A0A0V0GGH3"/>